<dbReference type="Proteomes" id="UP000334923">
    <property type="component" value="Unassembled WGS sequence"/>
</dbReference>
<sequence length="270" mass="28570">MRRRMWKAVVPLAGASCAIMLGVLPLRAGTINTQENEEDGVTVPQGHKEAYEAAKEQMKEAPKETKKSWTPYIAGAMGVGFPQSDRGSVVTPAGETPLSVNYNYSYIGAIIGGLYFHDPDKWGNLSFTVDAIGLFLGSQQQSSLGPGAASPGHASMTSNSAVVGYLGLGGTVGYRIAKKFEPFVGFAGGGILVNAESSGVNMGSVWGYWFAPEGGVRYFIDSHWFLAAVFGFAFDGDVNGFHSGTTVLNVSGPSYGLYDPFGLFVVGYGF</sequence>
<dbReference type="InterPro" id="IPR011250">
    <property type="entry name" value="OMP/PagP_B-barrel"/>
</dbReference>
<accession>A0A5E6MMF1</accession>
<keyword evidence="3" id="KW-1185">Reference proteome</keyword>
<feature type="chain" id="PRO_5022673514" description="Outer membrane protein beta-barrel domain-containing protein" evidence="1">
    <location>
        <begin position="29"/>
        <end position="270"/>
    </location>
</feature>
<feature type="signal peptide" evidence="1">
    <location>
        <begin position="1"/>
        <end position="28"/>
    </location>
</feature>
<gene>
    <name evidence="2" type="ORF">MAMT_01311</name>
</gene>
<dbReference type="EMBL" id="CABFVA020000071">
    <property type="protein sequence ID" value="VVM06604.1"/>
    <property type="molecule type" value="Genomic_DNA"/>
</dbReference>
<evidence type="ECO:0008006" key="4">
    <source>
        <dbReference type="Google" id="ProtNLM"/>
    </source>
</evidence>
<evidence type="ECO:0000313" key="3">
    <source>
        <dbReference type="Proteomes" id="UP000334923"/>
    </source>
</evidence>
<organism evidence="2 3">
    <name type="scientific">Methylacidimicrobium tartarophylax</name>
    <dbReference type="NCBI Taxonomy" id="1041768"/>
    <lineage>
        <taxon>Bacteria</taxon>
        <taxon>Pseudomonadati</taxon>
        <taxon>Verrucomicrobiota</taxon>
        <taxon>Methylacidimicrobium</taxon>
    </lineage>
</organism>
<keyword evidence="1" id="KW-0732">Signal</keyword>
<dbReference type="AlphaFoldDB" id="A0A5E6MMF1"/>
<reference evidence="2 3" key="1">
    <citation type="submission" date="2019-09" db="EMBL/GenBank/DDBJ databases">
        <authorList>
            <person name="Cremers G."/>
        </authorList>
    </citation>
    <scope>NUCLEOTIDE SEQUENCE [LARGE SCALE GENOMIC DNA]</scope>
    <source>
        <strain evidence="2">4A</strain>
    </source>
</reference>
<proteinExistence type="predicted"/>
<dbReference type="SUPFAM" id="SSF56925">
    <property type="entry name" value="OMPA-like"/>
    <property type="match status" value="1"/>
</dbReference>
<protein>
    <recommendedName>
        <fullName evidence="4">Outer membrane protein beta-barrel domain-containing protein</fullName>
    </recommendedName>
</protein>
<evidence type="ECO:0000256" key="1">
    <source>
        <dbReference type="SAM" id="SignalP"/>
    </source>
</evidence>
<evidence type="ECO:0000313" key="2">
    <source>
        <dbReference type="EMBL" id="VVM06604.1"/>
    </source>
</evidence>
<dbReference type="RefSeq" id="WP_178086972.1">
    <property type="nucleotide sequence ID" value="NZ_CABFVA020000071.1"/>
</dbReference>
<name>A0A5E6MMF1_9BACT</name>